<name>A0A345UJY0_9BACT</name>
<dbReference type="SUPFAM" id="SSF69318">
    <property type="entry name" value="Integrin alpha N-terminal domain"/>
    <property type="match status" value="1"/>
</dbReference>
<organism evidence="1 2">
    <name type="scientific">Cyclonatronum proteinivorum</name>
    <dbReference type="NCBI Taxonomy" id="1457365"/>
    <lineage>
        <taxon>Bacteria</taxon>
        <taxon>Pseudomonadati</taxon>
        <taxon>Balneolota</taxon>
        <taxon>Balneolia</taxon>
        <taxon>Balneolales</taxon>
        <taxon>Cyclonatronaceae</taxon>
        <taxon>Cyclonatronum</taxon>
    </lineage>
</organism>
<dbReference type="Gene3D" id="2.130.10.10">
    <property type="entry name" value="YVTN repeat-like/Quinoprotein amine dehydrogenase"/>
    <property type="match status" value="1"/>
</dbReference>
<dbReference type="InterPro" id="IPR015943">
    <property type="entry name" value="WD40/YVTN_repeat-like_dom_sf"/>
</dbReference>
<accession>A0A345UJY0</accession>
<dbReference type="Proteomes" id="UP000254808">
    <property type="component" value="Chromosome"/>
</dbReference>
<reference evidence="1 2" key="1">
    <citation type="submission" date="2018-03" db="EMBL/GenBank/DDBJ databases">
        <title>Phenotypic and genomic properties of Cyclonatronum proteinivorum gen. nov., sp. nov., a haloalkaliphilic bacteroidete from soda lakes possessing Na+-translocating rhodopsin.</title>
        <authorList>
            <person name="Toshchakov S.V."/>
            <person name="Korzhenkov A."/>
            <person name="Samarov N.I."/>
            <person name="Kublanov I.V."/>
            <person name="Muntyan M.S."/>
            <person name="Sorokin D.Y."/>
        </authorList>
    </citation>
    <scope>NUCLEOTIDE SEQUENCE [LARGE SCALE GENOMIC DNA]</scope>
    <source>
        <strain evidence="1 2">Omega</strain>
    </source>
</reference>
<keyword evidence="2" id="KW-1185">Reference proteome</keyword>
<dbReference type="SUPFAM" id="SSF50998">
    <property type="entry name" value="Quinoprotein alcohol dehydrogenase-like"/>
    <property type="match status" value="1"/>
</dbReference>
<dbReference type="KEGG" id="cprv:CYPRO_1531"/>
<evidence type="ECO:0000313" key="1">
    <source>
        <dbReference type="EMBL" id="AXJ00782.1"/>
    </source>
</evidence>
<protein>
    <submittedName>
        <fullName evidence="1">PQQ-like domain-containing protein</fullName>
    </submittedName>
</protein>
<dbReference type="EMBL" id="CP027806">
    <property type="protein sequence ID" value="AXJ00782.1"/>
    <property type="molecule type" value="Genomic_DNA"/>
</dbReference>
<dbReference type="AlphaFoldDB" id="A0A345UJY0"/>
<gene>
    <name evidence="1" type="ORF">CYPRO_1531</name>
</gene>
<evidence type="ECO:0000313" key="2">
    <source>
        <dbReference type="Proteomes" id="UP000254808"/>
    </source>
</evidence>
<dbReference type="InterPro" id="IPR011047">
    <property type="entry name" value="Quinoprotein_ADH-like_sf"/>
</dbReference>
<sequence>MNQMPVSSLFRSVLLFVSLLFVLTSCNRSGDGHWSTAIPDTAVMAFIFDEGMSPERILEGEAAAFLRETALPQLETIEQIPANVSETVFVHALVVNPAASNALAPVWLLQKPVSASAFAAYFSRPFTQNSYRFNGNRIYRLYLQSGQVWFLTQIGNALAVSPNSRALEESLKSFTGVAAQMSFGEDGIPAQNSKVFMNYRSADQFIMQLGLPIFRPIIEDSFTGLEPAAVSVEQLGEGRQSMELTSRIPLSTPRAALTQLLSMPPVALRMDRYIPRDAAVFGMFQAERLGRAGETAAEQDETDLDRFLQERQQVVSAISSTLGTQAAFAGFYTLGFSPLEESAWLRLVSDRSTLRTQLDRLVEDGLGTRSGNFYAFRSRTLAQILGGELTPYENFTVGILGDVVVLAPRTGLIQRISTDINRRRVLFFDDDYLSRRRAHPERLSAFFYADNSSFRSFIEPYTDPGSVALAYLGFFDILGVSVRQNRDVLELQTRLDQIERQSLPFVDRWFFPVSRGELTGPPAVGNLQQNSRNDIVFATSANRVIALAADGTEIFTASTNEDRPIGSPVLFDWYANNQTAVLIAAGNKIYGWNNRGQLLPNFPFELDEEITSPLLVKDISRSGLPEAIVATRDRRLHVLGGRGTNISGWPQTVNTAITHKAVFTDFDGRLSLIAQAGNAVFAWNTDGSSRTGFPVFADAPLYGAPVVHQNRLYTGGQNGRLYAISKDESFLPEVSASAEDSDLPGDALYRIRAVEVSSGDVSVSTIQNLRVPVFVQDDEEEANENNNRDSSQPQTELTRLIAVQSGSSVFLYDLEGRLRFTRSIGRPVDTNSPIIIDDLNRDGRPEILVTAQFGRMFAWTIENGNAYQGLPATSVRLPITTRLGSDGLTNIIAGTSNGVSSWAIRN</sequence>
<dbReference type="InterPro" id="IPR028994">
    <property type="entry name" value="Integrin_alpha_N"/>
</dbReference>
<proteinExistence type="predicted"/>
<dbReference type="RefSeq" id="WP_164682632.1">
    <property type="nucleotide sequence ID" value="NZ_CP027806.1"/>
</dbReference>